<keyword evidence="3 6" id="KW-0812">Transmembrane</keyword>
<keyword evidence="8" id="KW-0808">Transferase</keyword>
<feature type="domain" description="Aminoglycoside phosphotransferase" evidence="7">
    <location>
        <begin position="465"/>
        <end position="655"/>
    </location>
</feature>
<sequence length="777" mass="83470">MNAAQALARRFAASWREPMYRSGYLLVANSALTSAAGVGFWTLAARLYPPEVVGANSAAVSAMMFLAGIAQLNMMNVLLRFVPIAGTDARRMTTTALIVGAGLSGLAAVVFLAGLRQWSPGLTELLRGPIALSFVVATMGWAVFVIQDSALVAVGRAVAVPAENLGFALVKVALVVWFAQLLPGAGIWAAWAAAMIVAVSITTGYLFARAIPRFAATAHSASRAHSLRVVGRYLGPDYLSSLAWIACTSLIPVLVLNIAGAREAAVFALAWLVGTALYDAPSAFGQSLVAHGVGDQTRLDERFRQVRRHTLALVIPGVVVLVLFTPFVLTFFGPFYAANGTATLRLFALSAIPNVEVALSVSRARAASDMRTVVAAMTTLAAIVIGLTVILVPHIGIAGAGVAWLTAQLVVAAALVVRRRPTRVVPVRLGAMPHTVRLGPAGKSTRTVRRILADVPGKWDVERPIPTVADTAVILVRSHSGRSGVLKMSTTDRGAEDLRREVDILRRLREDNRLGAWRALIPVVLEATHSESGDYLLASRLPGRDARDRACLPSAALDAIEPLHQLDARTTTADATLLVRWVDEPSEVLRRAVRPGKSCAAIDRLVAALHDDLEGRPVRLGWTHGDFHPGNLMLADSGSVSGIIDWGRAHPDDLAVLDTTHWLLTSPVPGRRKEFGRRVADRLAAESCWSPAETLMLHSSQPADPLPARALLLLSWLRHVTDNLSKSQRYTSSPIWMHRNVIPVLRQVGTMNYGTHTPTPDTTALTLSPAHYIRRMT</sequence>
<feature type="transmembrane region" description="Helical" evidence="6">
    <location>
        <begin position="342"/>
        <end position="361"/>
    </location>
</feature>
<feature type="transmembrane region" description="Helical" evidence="6">
    <location>
        <begin position="238"/>
        <end position="259"/>
    </location>
</feature>
<dbReference type="Proteomes" id="UP000316256">
    <property type="component" value="Unassembled WGS sequence"/>
</dbReference>
<keyword evidence="2" id="KW-1003">Cell membrane</keyword>
<evidence type="ECO:0000256" key="3">
    <source>
        <dbReference type="ARBA" id="ARBA00022692"/>
    </source>
</evidence>
<evidence type="ECO:0000259" key="7">
    <source>
        <dbReference type="Pfam" id="PF01636"/>
    </source>
</evidence>
<keyword evidence="9" id="KW-1185">Reference proteome</keyword>
<dbReference type="InterPro" id="IPR011009">
    <property type="entry name" value="Kinase-like_dom_sf"/>
</dbReference>
<dbReference type="RefSeq" id="WP_142095618.1">
    <property type="nucleotide sequence ID" value="NZ_VIGH01000002.1"/>
</dbReference>
<feature type="transmembrane region" description="Helical" evidence="6">
    <location>
        <begin position="24"/>
        <end position="48"/>
    </location>
</feature>
<reference evidence="8 9" key="1">
    <citation type="submission" date="2019-06" db="EMBL/GenBank/DDBJ databases">
        <title>Rhodococcus spaelei sp. nov., isolated from a cave.</title>
        <authorList>
            <person name="Lee S.D."/>
        </authorList>
    </citation>
    <scope>NUCLEOTIDE SEQUENCE [LARGE SCALE GENOMIC DNA]</scope>
    <source>
        <strain evidence="8 9">C9-5</strain>
    </source>
</reference>
<dbReference type="GO" id="GO:0016740">
    <property type="term" value="F:transferase activity"/>
    <property type="evidence" value="ECO:0007669"/>
    <property type="project" value="UniProtKB-KW"/>
</dbReference>
<feature type="transmembrane region" description="Helical" evidence="6">
    <location>
        <begin position="60"/>
        <end position="82"/>
    </location>
</feature>
<dbReference type="Gene3D" id="3.90.1200.10">
    <property type="match status" value="1"/>
</dbReference>
<evidence type="ECO:0000256" key="5">
    <source>
        <dbReference type="ARBA" id="ARBA00023136"/>
    </source>
</evidence>
<feature type="transmembrane region" description="Helical" evidence="6">
    <location>
        <begin position="158"/>
        <end position="179"/>
    </location>
</feature>
<gene>
    <name evidence="8" type="ORF">FK531_04575</name>
</gene>
<comment type="caution">
    <text evidence="8">The sequence shown here is derived from an EMBL/GenBank/DDBJ whole genome shotgun (WGS) entry which is preliminary data.</text>
</comment>
<dbReference type="Pfam" id="PF01636">
    <property type="entry name" value="APH"/>
    <property type="match status" value="1"/>
</dbReference>
<dbReference type="InterPro" id="IPR002575">
    <property type="entry name" value="Aminoglycoside_PTrfase"/>
</dbReference>
<evidence type="ECO:0000256" key="6">
    <source>
        <dbReference type="SAM" id="Phobius"/>
    </source>
</evidence>
<protein>
    <submittedName>
        <fullName evidence="8">Phosphotransferase</fullName>
    </submittedName>
</protein>
<evidence type="ECO:0000313" key="8">
    <source>
        <dbReference type="EMBL" id="TQF73954.1"/>
    </source>
</evidence>
<dbReference type="PANTHER" id="PTHR30250:SF11">
    <property type="entry name" value="O-ANTIGEN TRANSPORTER-RELATED"/>
    <property type="match status" value="1"/>
</dbReference>
<keyword evidence="5 6" id="KW-0472">Membrane</keyword>
<feature type="transmembrane region" description="Helical" evidence="6">
    <location>
        <begin position="311"/>
        <end position="336"/>
    </location>
</feature>
<dbReference type="EMBL" id="VIGH01000002">
    <property type="protein sequence ID" value="TQF73954.1"/>
    <property type="molecule type" value="Genomic_DNA"/>
</dbReference>
<dbReference type="GO" id="GO:0005886">
    <property type="term" value="C:plasma membrane"/>
    <property type="evidence" value="ECO:0007669"/>
    <property type="project" value="UniProtKB-SubCell"/>
</dbReference>
<evidence type="ECO:0000256" key="4">
    <source>
        <dbReference type="ARBA" id="ARBA00022989"/>
    </source>
</evidence>
<dbReference type="SUPFAM" id="SSF56112">
    <property type="entry name" value="Protein kinase-like (PK-like)"/>
    <property type="match status" value="1"/>
</dbReference>
<feature type="transmembrane region" description="Helical" evidence="6">
    <location>
        <begin position="265"/>
        <end position="290"/>
    </location>
</feature>
<dbReference type="OrthoDB" id="9797603at2"/>
<feature type="transmembrane region" description="Helical" evidence="6">
    <location>
        <begin position="397"/>
        <end position="417"/>
    </location>
</feature>
<feature type="transmembrane region" description="Helical" evidence="6">
    <location>
        <begin position="126"/>
        <end position="146"/>
    </location>
</feature>
<dbReference type="PANTHER" id="PTHR30250">
    <property type="entry name" value="PST FAMILY PREDICTED COLANIC ACID TRANSPORTER"/>
    <property type="match status" value="1"/>
</dbReference>
<keyword evidence="4 6" id="KW-1133">Transmembrane helix</keyword>
<comment type="subcellular location">
    <subcellularLocation>
        <location evidence="1">Cell membrane</location>
        <topology evidence="1">Multi-pass membrane protein</topology>
    </subcellularLocation>
</comment>
<organism evidence="8 9">
    <name type="scientific">Rhodococcus spelaei</name>
    <dbReference type="NCBI Taxonomy" id="2546320"/>
    <lineage>
        <taxon>Bacteria</taxon>
        <taxon>Bacillati</taxon>
        <taxon>Actinomycetota</taxon>
        <taxon>Actinomycetes</taxon>
        <taxon>Mycobacteriales</taxon>
        <taxon>Nocardiaceae</taxon>
        <taxon>Rhodococcus</taxon>
    </lineage>
</organism>
<accession>A0A541BNQ9</accession>
<feature type="transmembrane region" description="Helical" evidence="6">
    <location>
        <begin position="185"/>
        <end position="208"/>
    </location>
</feature>
<feature type="transmembrane region" description="Helical" evidence="6">
    <location>
        <begin position="373"/>
        <end position="391"/>
    </location>
</feature>
<evidence type="ECO:0000256" key="1">
    <source>
        <dbReference type="ARBA" id="ARBA00004651"/>
    </source>
</evidence>
<dbReference type="InterPro" id="IPR050833">
    <property type="entry name" value="Poly_Biosynth_Transport"/>
</dbReference>
<feature type="transmembrane region" description="Helical" evidence="6">
    <location>
        <begin position="94"/>
        <end position="114"/>
    </location>
</feature>
<dbReference type="AlphaFoldDB" id="A0A541BNQ9"/>
<evidence type="ECO:0000256" key="2">
    <source>
        <dbReference type="ARBA" id="ARBA00022475"/>
    </source>
</evidence>
<proteinExistence type="predicted"/>
<name>A0A541BNQ9_9NOCA</name>
<evidence type="ECO:0000313" key="9">
    <source>
        <dbReference type="Proteomes" id="UP000316256"/>
    </source>
</evidence>